<sequence>MSASRTVSVSVADDDDAYLGLTQRGSGRRSYTDGVPDTIGFDIPSPSDDDYGGTDPEGLGADSVYRFGHDAGNDERGLFAVRNQGTNPIRVYSTQPDREDVPSVVMYDIDSGDTLTESDPSAVLGVGDVLVCGLEIDTYGVPVREDEYDLTLTINGVATNE</sequence>
<keyword evidence="3" id="KW-1185">Reference proteome</keyword>
<dbReference type="RefSeq" id="WP_390218688.1">
    <property type="nucleotide sequence ID" value="NZ_JBHTAG010000002.1"/>
</dbReference>
<dbReference type="AlphaFoldDB" id="A0ABD5WUU6"/>
<reference evidence="2 3" key="1">
    <citation type="journal article" date="2019" name="Int. J. Syst. Evol. Microbiol.">
        <title>The Global Catalogue of Microorganisms (GCM) 10K type strain sequencing project: providing services to taxonomists for standard genome sequencing and annotation.</title>
        <authorList>
            <consortium name="The Broad Institute Genomics Platform"/>
            <consortium name="The Broad Institute Genome Sequencing Center for Infectious Disease"/>
            <person name="Wu L."/>
            <person name="Ma J."/>
        </authorList>
    </citation>
    <scope>NUCLEOTIDE SEQUENCE [LARGE SCALE GENOMIC DNA]</scope>
    <source>
        <strain evidence="2 3">DT55</strain>
    </source>
</reference>
<name>A0ABD5WUU6_9EURY</name>
<protein>
    <recommendedName>
        <fullName evidence="4">DUF1102 domain-containing protein</fullName>
    </recommendedName>
</protein>
<comment type="caution">
    <text evidence="2">The sequence shown here is derived from an EMBL/GenBank/DDBJ whole genome shotgun (WGS) entry which is preliminary data.</text>
</comment>
<proteinExistence type="predicted"/>
<evidence type="ECO:0000313" key="2">
    <source>
        <dbReference type="EMBL" id="MFC7096468.1"/>
    </source>
</evidence>
<dbReference type="Proteomes" id="UP001596388">
    <property type="component" value="Unassembled WGS sequence"/>
</dbReference>
<dbReference type="EMBL" id="JBHTAG010000002">
    <property type="protein sequence ID" value="MFC7096468.1"/>
    <property type="molecule type" value="Genomic_DNA"/>
</dbReference>
<evidence type="ECO:0000313" key="3">
    <source>
        <dbReference type="Proteomes" id="UP001596388"/>
    </source>
</evidence>
<evidence type="ECO:0000256" key="1">
    <source>
        <dbReference type="SAM" id="MobiDB-lite"/>
    </source>
</evidence>
<feature type="region of interest" description="Disordered" evidence="1">
    <location>
        <begin position="22"/>
        <end position="61"/>
    </location>
</feature>
<evidence type="ECO:0008006" key="4">
    <source>
        <dbReference type="Google" id="ProtNLM"/>
    </source>
</evidence>
<organism evidence="2 3">
    <name type="scientific">Halobaculum marinum</name>
    <dbReference type="NCBI Taxonomy" id="3031996"/>
    <lineage>
        <taxon>Archaea</taxon>
        <taxon>Methanobacteriati</taxon>
        <taxon>Methanobacteriota</taxon>
        <taxon>Stenosarchaea group</taxon>
        <taxon>Halobacteria</taxon>
        <taxon>Halobacteriales</taxon>
        <taxon>Haloferacaceae</taxon>
        <taxon>Halobaculum</taxon>
    </lineage>
</organism>
<accession>A0ABD5WUU6</accession>
<gene>
    <name evidence="2" type="ORF">ACFQKD_04055</name>
</gene>